<sequence>MSIVTLQSVQKDFGIKEILRNANFSLGPTDKVGAIGVNGSGKSTLLKILAGIEPIDGGQLLVNSGLRIVYLPQDPDLDENRTVLEQVFADSGDRMALVREYEDLTHKIARSPQDEKLMSRLSAVMQQMEASGAWELETQAKIILSKLGIEDFDAQIATLSGGYRKRIAIAAALLCDPDVLLMDEPTNHLDAISVEWLQSYLNTFRGAILLVTHDRYFLDRVTNRIVEVDRGDLYTYDGNYSYYLEKKALAEDVAASQQRKHYGVLRRELEWLKRGPKARSTKQKARIDRIHEMQDTEFKESLGKVEISTPSRRIGKKVIELENISKSYGDRLLVRDFTYKFTPEDRVGIIGGNGVGKSTLLNLITGRLEPDIGKVEIGSTIHIGYFDQHSEPLQDAMNENQRVIDYLKEEAEYVQTADGTRISASQMLERFLFPPERQYLPLHKLSGGEKRRLFLLRVLMSAPNVLILDEPTNDLDVQTLAVLEDYLEDFNGCAIVVSHDRYFLDRTINTVFSFEGNGQIRKYPGNYSIYLDFKQEEEREAAKQAEREQEKEKPTAENGKVEKSPRLSWDKNRQRKLSSKERREYEGLERKIAEMEEEKEELEKSLYNAKPGAVTEVQKMHAQLEQLSEAIESAMERWMELAEIDS</sequence>
<keyword evidence="1" id="KW-0677">Repeat</keyword>
<dbReference type="GO" id="GO:0003677">
    <property type="term" value="F:DNA binding"/>
    <property type="evidence" value="ECO:0007669"/>
    <property type="project" value="InterPro"/>
</dbReference>
<evidence type="ECO:0000256" key="2">
    <source>
        <dbReference type="ARBA" id="ARBA00022741"/>
    </source>
</evidence>
<dbReference type="PROSITE" id="PS50893">
    <property type="entry name" value="ABC_TRANSPORTER_2"/>
    <property type="match status" value="2"/>
</dbReference>
<dbReference type="InterPro" id="IPR051309">
    <property type="entry name" value="ABCF_ATPase"/>
</dbReference>
<feature type="domain" description="ABC transporter" evidence="5">
    <location>
        <begin position="4"/>
        <end position="255"/>
    </location>
</feature>
<evidence type="ECO:0000256" key="1">
    <source>
        <dbReference type="ARBA" id="ARBA00022737"/>
    </source>
</evidence>
<gene>
    <name evidence="6" type="ORF">HCG48_18605</name>
</gene>
<dbReference type="Pfam" id="PF16326">
    <property type="entry name" value="ABC_tran_CTD"/>
    <property type="match status" value="1"/>
</dbReference>
<dbReference type="KEGG" id="oxy:HCG48_18605"/>
<dbReference type="Pfam" id="PF00005">
    <property type="entry name" value="ABC_tran"/>
    <property type="match status" value="2"/>
</dbReference>
<dbReference type="EMBL" id="CP051167">
    <property type="protein sequence ID" value="QIZ72341.1"/>
    <property type="molecule type" value="Genomic_DNA"/>
</dbReference>
<dbReference type="SUPFAM" id="SSF52540">
    <property type="entry name" value="P-loop containing nucleoside triphosphate hydrolases"/>
    <property type="match status" value="2"/>
</dbReference>
<organism evidence="6 7">
    <name type="scientific">Oxynema aestuarii AP17</name>
    <dbReference type="NCBI Taxonomy" id="2064643"/>
    <lineage>
        <taxon>Bacteria</taxon>
        <taxon>Bacillati</taxon>
        <taxon>Cyanobacteriota</taxon>
        <taxon>Cyanophyceae</taxon>
        <taxon>Oscillatoriophycideae</taxon>
        <taxon>Oscillatoriales</taxon>
        <taxon>Oscillatoriaceae</taxon>
        <taxon>Oxynema</taxon>
        <taxon>Oxynema aestuarii</taxon>
    </lineage>
</organism>
<dbReference type="InterPro" id="IPR032781">
    <property type="entry name" value="ABC_tran_Xtn"/>
</dbReference>
<keyword evidence="2" id="KW-0547">Nucleotide-binding</keyword>
<dbReference type="Gene3D" id="3.40.50.300">
    <property type="entry name" value="P-loop containing nucleotide triphosphate hydrolases"/>
    <property type="match status" value="2"/>
</dbReference>
<protein>
    <submittedName>
        <fullName evidence="6">ABC-F family ATP-binding cassette domain-containing protein</fullName>
    </submittedName>
</protein>
<dbReference type="Proteomes" id="UP000500857">
    <property type="component" value="Chromosome"/>
</dbReference>
<dbReference type="GO" id="GO:0005524">
    <property type="term" value="F:ATP binding"/>
    <property type="evidence" value="ECO:0007669"/>
    <property type="project" value="UniProtKB-KW"/>
</dbReference>
<dbReference type="InterPro" id="IPR027417">
    <property type="entry name" value="P-loop_NTPase"/>
</dbReference>
<dbReference type="InterPro" id="IPR003439">
    <property type="entry name" value="ABC_transporter-like_ATP-bd"/>
</dbReference>
<dbReference type="SMART" id="SM00382">
    <property type="entry name" value="AAA"/>
    <property type="match status" value="2"/>
</dbReference>
<feature type="region of interest" description="Disordered" evidence="4">
    <location>
        <begin position="540"/>
        <end position="599"/>
    </location>
</feature>
<keyword evidence="7" id="KW-1185">Reference proteome</keyword>
<feature type="domain" description="ABC transporter" evidence="5">
    <location>
        <begin position="319"/>
        <end position="542"/>
    </location>
</feature>
<evidence type="ECO:0000256" key="4">
    <source>
        <dbReference type="SAM" id="MobiDB-lite"/>
    </source>
</evidence>
<dbReference type="PANTHER" id="PTHR42855:SF1">
    <property type="entry name" value="ABC TRANSPORTER DOMAIN-CONTAINING PROTEIN"/>
    <property type="match status" value="1"/>
</dbReference>
<dbReference type="FunFam" id="3.40.50.300:FF:000011">
    <property type="entry name" value="Putative ABC transporter ATP-binding component"/>
    <property type="match status" value="1"/>
</dbReference>
<keyword evidence="3 6" id="KW-0067">ATP-binding</keyword>
<evidence type="ECO:0000256" key="3">
    <source>
        <dbReference type="ARBA" id="ARBA00022840"/>
    </source>
</evidence>
<dbReference type="PANTHER" id="PTHR42855">
    <property type="entry name" value="ABC TRANSPORTER ATP-BINDING SUBUNIT"/>
    <property type="match status" value="1"/>
</dbReference>
<dbReference type="InterPro" id="IPR032524">
    <property type="entry name" value="ABC_tran_C"/>
</dbReference>
<dbReference type="RefSeq" id="WP_168570490.1">
    <property type="nucleotide sequence ID" value="NZ_CP051167.1"/>
</dbReference>
<evidence type="ECO:0000259" key="5">
    <source>
        <dbReference type="PROSITE" id="PS50893"/>
    </source>
</evidence>
<feature type="compositionally biased region" description="Basic and acidic residues" evidence="4">
    <location>
        <begin position="540"/>
        <end position="594"/>
    </location>
</feature>
<evidence type="ECO:0000313" key="6">
    <source>
        <dbReference type="EMBL" id="QIZ72341.1"/>
    </source>
</evidence>
<dbReference type="GO" id="GO:0016887">
    <property type="term" value="F:ATP hydrolysis activity"/>
    <property type="evidence" value="ECO:0007669"/>
    <property type="project" value="InterPro"/>
</dbReference>
<dbReference type="FunFam" id="3.40.50.300:FF:000309">
    <property type="entry name" value="ABC transporter ATP-binding protein"/>
    <property type="match status" value="1"/>
</dbReference>
<dbReference type="Gene3D" id="1.10.287.380">
    <property type="entry name" value="Valyl-tRNA synthetase, C-terminal domain"/>
    <property type="match status" value="1"/>
</dbReference>
<dbReference type="CDD" id="cd03221">
    <property type="entry name" value="ABCF_EF-3"/>
    <property type="match status" value="2"/>
</dbReference>
<dbReference type="InterPro" id="IPR017871">
    <property type="entry name" value="ABC_transporter-like_CS"/>
</dbReference>
<reference evidence="6 7" key="1">
    <citation type="submission" date="2020-04" db="EMBL/GenBank/DDBJ databases">
        <authorList>
            <person name="Basu S."/>
            <person name="Maruthanayagam V."/>
            <person name="Chakraborty S."/>
            <person name="Pramanik A."/>
            <person name="Mukherjee J."/>
            <person name="Brink B."/>
        </authorList>
    </citation>
    <scope>NUCLEOTIDE SEQUENCE [LARGE SCALE GENOMIC DNA]</scope>
    <source>
        <strain evidence="6 7">AP17</strain>
    </source>
</reference>
<dbReference type="Pfam" id="PF12848">
    <property type="entry name" value="ABC_tran_Xtn"/>
    <property type="match status" value="1"/>
</dbReference>
<accession>A0A6H1U0H9</accession>
<dbReference type="AlphaFoldDB" id="A0A6H1U0H9"/>
<dbReference type="InterPro" id="IPR003593">
    <property type="entry name" value="AAA+_ATPase"/>
</dbReference>
<evidence type="ECO:0000313" key="7">
    <source>
        <dbReference type="Proteomes" id="UP000500857"/>
    </source>
</evidence>
<name>A0A6H1U0H9_9CYAN</name>
<proteinExistence type="predicted"/>
<dbReference type="PROSITE" id="PS00211">
    <property type="entry name" value="ABC_TRANSPORTER_1"/>
    <property type="match status" value="1"/>
</dbReference>
<dbReference type="InterPro" id="IPR037118">
    <property type="entry name" value="Val-tRNA_synth_C_sf"/>
</dbReference>